<dbReference type="GeneID" id="78453904"/>
<evidence type="ECO:0000313" key="2">
    <source>
        <dbReference type="Proteomes" id="UP000249008"/>
    </source>
</evidence>
<reference evidence="1 2" key="1">
    <citation type="submission" date="2018-06" db="EMBL/GenBank/DDBJ databases">
        <authorList>
            <consortium name="Pathogen Informatics"/>
            <person name="Doyle S."/>
        </authorList>
    </citation>
    <scope>NUCLEOTIDE SEQUENCE [LARGE SCALE GENOMIC DNA]</scope>
    <source>
        <strain evidence="1 2">NCTC12112</strain>
    </source>
</reference>
<dbReference type="KEGG" id="ful:C4N20_03715"/>
<gene>
    <name evidence="1" type="ORF">NCTC12112_02626</name>
</gene>
<dbReference type="RefSeq" id="WP_005980741.1">
    <property type="nucleotide sequence ID" value="NZ_CABKNW010000005.1"/>
</dbReference>
<dbReference type="Proteomes" id="UP000249008">
    <property type="component" value="Chromosome 1"/>
</dbReference>
<dbReference type="AlphaFoldDB" id="A0AAX1TSW9"/>
<sequence length="129" mass="14855">MKKLISILSAVFIAAALINFIGVSYFKQANISSFKNYSTFYEKNMEKFDTLLNDEKISEETKNEIKELTGMYKAFKSNGMKNSKEMIEFHIGSIRKGTPTIGTYYQLYKFGRHLDEQVKAGENILKNIK</sequence>
<proteinExistence type="predicted"/>
<accession>A0AAX1TSW9</accession>
<name>A0AAX1TSW9_9FUSO</name>
<organism evidence="1 2">
    <name type="scientific">Fusobacterium ulcerans</name>
    <dbReference type="NCBI Taxonomy" id="861"/>
    <lineage>
        <taxon>Bacteria</taxon>
        <taxon>Fusobacteriati</taxon>
        <taxon>Fusobacteriota</taxon>
        <taxon>Fusobacteriia</taxon>
        <taxon>Fusobacteriales</taxon>
        <taxon>Fusobacteriaceae</taxon>
        <taxon>Fusobacterium</taxon>
    </lineage>
</organism>
<dbReference type="EMBL" id="LS483487">
    <property type="protein sequence ID" value="SQJ11256.1"/>
    <property type="molecule type" value="Genomic_DNA"/>
</dbReference>
<evidence type="ECO:0008006" key="3">
    <source>
        <dbReference type="Google" id="ProtNLM"/>
    </source>
</evidence>
<protein>
    <recommendedName>
        <fullName evidence="3">DUF3139 domain-containing protein</fullName>
    </recommendedName>
</protein>
<evidence type="ECO:0000313" key="1">
    <source>
        <dbReference type="EMBL" id="SQJ11256.1"/>
    </source>
</evidence>